<protein>
    <submittedName>
        <fullName evidence="4">S9 family peptidase</fullName>
    </submittedName>
</protein>
<dbReference type="PANTHER" id="PTHR42776">
    <property type="entry name" value="SERINE PEPTIDASE S9 FAMILY MEMBER"/>
    <property type="match status" value="1"/>
</dbReference>
<name>A0A538S7N8_UNCEI</name>
<dbReference type="Gene3D" id="2.120.10.30">
    <property type="entry name" value="TolB, C-terminal domain"/>
    <property type="match status" value="3"/>
</dbReference>
<dbReference type="SUPFAM" id="SSF53474">
    <property type="entry name" value="alpha/beta-Hydrolases"/>
    <property type="match status" value="1"/>
</dbReference>
<keyword evidence="2" id="KW-0720">Serine protease</keyword>
<dbReference type="InterPro" id="IPR011659">
    <property type="entry name" value="WD40"/>
</dbReference>
<dbReference type="Proteomes" id="UP000316292">
    <property type="component" value="Unassembled WGS sequence"/>
</dbReference>
<dbReference type="SUPFAM" id="SSF82171">
    <property type="entry name" value="DPP6 N-terminal domain-like"/>
    <property type="match status" value="1"/>
</dbReference>
<proteinExistence type="predicted"/>
<reference evidence="4 5" key="1">
    <citation type="journal article" date="2019" name="Nat. Microbiol.">
        <title>Mediterranean grassland soil C-N compound turnover is dependent on rainfall and depth, and is mediated by genomically divergent microorganisms.</title>
        <authorList>
            <person name="Diamond S."/>
            <person name="Andeer P.F."/>
            <person name="Li Z."/>
            <person name="Crits-Christoph A."/>
            <person name="Burstein D."/>
            <person name="Anantharaman K."/>
            <person name="Lane K.R."/>
            <person name="Thomas B.C."/>
            <person name="Pan C."/>
            <person name="Northen T.R."/>
            <person name="Banfield J.F."/>
        </authorList>
    </citation>
    <scope>NUCLEOTIDE SEQUENCE [LARGE SCALE GENOMIC DNA]</scope>
    <source>
        <strain evidence="4">WS_1</strain>
    </source>
</reference>
<dbReference type="InterPro" id="IPR001375">
    <property type="entry name" value="Peptidase_S9_cat"/>
</dbReference>
<comment type="caution">
    <text evidence="4">The sequence shown here is derived from an EMBL/GenBank/DDBJ whole genome shotgun (WGS) entry which is preliminary data.</text>
</comment>
<feature type="domain" description="Peptidase S9 prolyl oligopeptidase catalytic" evidence="3">
    <location>
        <begin position="469"/>
        <end position="502"/>
    </location>
</feature>
<feature type="domain" description="Peptidase S9 prolyl oligopeptidase catalytic" evidence="3">
    <location>
        <begin position="504"/>
        <end position="631"/>
    </location>
</feature>
<accession>A0A538S7N8</accession>
<dbReference type="Pfam" id="PF07676">
    <property type="entry name" value="PD40"/>
    <property type="match status" value="4"/>
</dbReference>
<evidence type="ECO:0000256" key="1">
    <source>
        <dbReference type="ARBA" id="ARBA00022801"/>
    </source>
</evidence>
<dbReference type="Pfam" id="PF00326">
    <property type="entry name" value="Peptidase_S9"/>
    <property type="match status" value="2"/>
</dbReference>
<dbReference type="AlphaFoldDB" id="A0A538S7N8"/>
<evidence type="ECO:0000259" key="3">
    <source>
        <dbReference type="Pfam" id="PF00326"/>
    </source>
</evidence>
<evidence type="ECO:0000313" key="4">
    <source>
        <dbReference type="EMBL" id="TMQ47408.1"/>
    </source>
</evidence>
<keyword evidence="1" id="KW-0378">Hydrolase</keyword>
<dbReference type="GO" id="GO:0004252">
    <property type="term" value="F:serine-type endopeptidase activity"/>
    <property type="evidence" value="ECO:0007669"/>
    <property type="project" value="TreeGrafter"/>
</dbReference>
<dbReference type="InterPro" id="IPR011042">
    <property type="entry name" value="6-blade_b-propeller_TolB-like"/>
</dbReference>
<dbReference type="Gene3D" id="3.40.50.1820">
    <property type="entry name" value="alpha/beta hydrolase"/>
    <property type="match status" value="2"/>
</dbReference>
<keyword evidence="2" id="KW-0645">Protease</keyword>
<sequence length="654" mass="72000">MPERKQVTPEDLLQLQFVDAVAVSPDGSRVVYQVRSIDPEKDGYESHLWLVPMQGGDPRRITFGEHKNGSAAWSPDGKTIAFVSDRRDKTQQIFRLSLDGGEAERLTDLDGRIGGLSWSPDGSKISFCYRPADPTETGHLPGSAPAKLAADAKAEKKDRKPPTFMHITRLHYKEDGQGFLPKSRFHVHVLDVATGSVRALTSGEWDHGAAAWSPDGKWLVAPANRLPDSDYHATVSDLWLIPSTGGEPRNLTPQPGAAFAPAWSPDGSQIAFLANEDEGDAWGVKNIHVWTVSPQGGPARNLTPDFDRTALDLMGTDLRDFHDPYPPVWSVDGTAIHYLVSDEGSTHLYSVPAKGGTPRRITKGALALLAVAGSKQGNDLAAIRCDHTDAGTVGRLDSATGAFTPLARPTAKLFDTLAVQTPEEFWVEMPEGHRVHCWMLKPPNADPKRKYPMILEIHGGPRVQYGACFFHEFQMLASAGFYVLFSNPRGAQGYGEAFTRQIGHTNRFKAAVTQRSVVDLKTLLLAGDFSDDAVPEFGDQPWRDSQDYRRMSPITYVENIRTPLLILHSLEDHRCPVEEAEQLYTSLKLLRRDVEMVLFPAESHGLSRGGTPSRRVARLTFLRDWFVRHLAPEPAPRAAARAPAAAEPAMAKAK</sequence>
<evidence type="ECO:0000256" key="2">
    <source>
        <dbReference type="ARBA" id="ARBA00022825"/>
    </source>
</evidence>
<dbReference type="GO" id="GO:0006508">
    <property type="term" value="P:proteolysis"/>
    <property type="evidence" value="ECO:0007669"/>
    <property type="project" value="InterPro"/>
</dbReference>
<evidence type="ECO:0000313" key="5">
    <source>
        <dbReference type="Proteomes" id="UP000316292"/>
    </source>
</evidence>
<dbReference type="EMBL" id="VBOR01000112">
    <property type="protein sequence ID" value="TMQ47408.1"/>
    <property type="molecule type" value="Genomic_DNA"/>
</dbReference>
<organism evidence="4 5">
    <name type="scientific">Eiseniibacteriota bacterium</name>
    <dbReference type="NCBI Taxonomy" id="2212470"/>
    <lineage>
        <taxon>Bacteria</taxon>
        <taxon>Candidatus Eiseniibacteriota</taxon>
    </lineage>
</organism>
<dbReference type="InterPro" id="IPR029058">
    <property type="entry name" value="AB_hydrolase_fold"/>
</dbReference>
<dbReference type="PANTHER" id="PTHR42776:SF27">
    <property type="entry name" value="DIPEPTIDYL PEPTIDASE FAMILY MEMBER 6"/>
    <property type="match status" value="1"/>
</dbReference>
<gene>
    <name evidence="4" type="ORF">E6K71_10050</name>
</gene>